<comment type="similarity">
    <text evidence="1 2">Belongs to the small heat shock protein (HSP20) family.</text>
</comment>
<keyword evidence="6" id="KW-1185">Reference proteome</keyword>
<evidence type="ECO:0000256" key="2">
    <source>
        <dbReference type="RuleBase" id="RU003616"/>
    </source>
</evidence>
<feature type="compositionally biased region" description="Basic and acidic residues" evidence="3">
    <location>
        <begin position="158"/>
        <end position="172"/>
    </location>
</feature>
<dbReference type="Gene3D" id="2.60.40.790">
    <property type="match status" value="1"/>
</dbReference>
<dbReference type="InterPro" id="IPR002068">
    <property type="entry name" value="A-crystallin/Hsp20_dom"/>
</dbReference>
<protein>
    <submittedName>
        <fullName evidence="5">Hsp20/alpha crystallin family protein</fullName>
    </submittedName>
</protein>
<evidence type="ECO:0000256" key="3">
    <source>
        <dbReference type="SAM" id="MobiDB-lite"/>
    </source>
</evidence>
<reference evidence="6" key="1">
    <citation type="journal article" date="2019" name="Int. J. Syst. Evol. Microbiol.">
        <title>The Global Catalogue of Microorganisms (GCM) 10K type strain sequencing project: providing services to taxonomists for standard genome sequencing and annotation.</title>
        <authorList>
            <consortium name="The Broad Institute Genomics Platform"/>
            <consortium name="The Broad Institute Genome Sequencing Center for Infectious Disease"/>
            <person name="Wu L."/>
            <person name="Ma J."/>
        </authorList>
    </citation>
    <scope>NUCLEOTIDE SEQUENCE [LARGE SCALE GENOMIC DNA]</scope>
    <source>
        <strain evidence="6">JCM 17593</strain>
    </source>
</reference>
<accession>A0ABP8AIP0</accession>
<name>A0ABP8AIP0_9MICO</name>
<dbReference type="InterPro" id="IPR031107">
    <property type="entry name" value="Small_HSP"/>
</dbReference>
<evidence type="ECO:0000256" key="1">
    <source>
        <dbReference type="PROSITE-ProRule" id="PRU00285"/>
    </source>
</evidence>
<evidence type="ECO:0000313" key="5">
    <source>
        <dbReference type="EMBL" id="GAA4184583.1"/>
    </source>
</evidence>
<dbReference type="PROSITE" id="PS01031">
    <property type="entry name" value="SHSP"/>
    <property type="match status" value="1"/>
</dbReference>
<organism evidence="5 6">
    <name type="scientific">Gryllotalpicola kribbensis</name>
    <dbReference type="NCBI Taxonomy" id="993084"/>
    <lineage>
        <taxon>Bacteria</taxon>
        <taxon>Bacillati</taxon>
        <taxon>Actinomycetota</taxon>
        <taxon>Actinomycetes</taxon>
        <taxon>Micrococcales</taxon>
        <taxon>Microbacteriaceae</taxon>
        <taxon>Gryllotalpicola</taxon>
    </lineage>
</organism>
<dbReference type="Proteomes" id="UP001500213">
    <property type="component" value="Unassembled WGS sequence"/>
</dbReference>
<dbReference type="PANTHER" id="PTHR11527">
    <property type="entry name" value="HEAT-SHOCK PROTEIN 20 FAMILY MEMBER"/>
    <property type="match status" value="1"/>
</dbReference>
<proteinExistence type="inferred from homology"/>
<dbReference type="SUPFAM" id="SSF49764">
    <property type="entry name" value="HSP20-like chaperones"/>
    <property type="match status" value="1"/>
</dbReference>
<evidence type="ECO:0000259" key="4">
    <source>
        <dbReference type="PROSITE" id="PS01031"/>
    </source>
</evidence>
<evidence type="ECO:0000313" key="6">
    <source>
        <dbReference type="Proteomes" id="UP001500213"/>
    </source>
</evidence>
<dbReference type="EMBL" id="BAABBX010000004">
    <property type="protein sequence ID" value="GAA4184583.1"/>
    <property type="molecule type" value="Genomic_DNA"/>
</dbReference>
<comment type="caution">
    <text evidence="5">The sequence shown here is derived from an EMBL/GenBank/DDBJ whole genome shotgun (WGS) entry which is preliminary data.</text>
</comment>
<dbReference type="CDD" id="cd06464">
    <property type="entry name" value="ACD_sHsps-like"/>
    <property type="match status" value="1"/>
</dbReference>
<dbReference type="InterPro" id="IPR008978">
    <property type="entry name" value="HSP20-like_chaperone"/>
</dbReference>
<dbReference type="Pfam" id="PF00011">
    <property type="entry name" value="HSP20"/>
    <property type="match status" value="1"/>
</dbReference>
<feature type="domain" description="SHSP" evidence="4">
    <location>
        <begin position="22"/>
        <end position="134"/>
    </location>
</feature>
<feature type="region of interest" description="Disordered" evidence="3">
    <location>
        <begin position="129"/>
        <end position="178"/>
    </location>
</feature>
<sequence>MLFDVLNEFDRLGSALFSAMNGAQAPVGVPLDLHRESDRYVLSADLPGVDPKSIDVSIDGQWLTVRAERSSDSEKKDGHWLVRERSDASVLRRVALGQDADVEHVEASYGDGVLRVTIPIAEHARPRKIQVATGRASQRALAGSTASSEAPASVGASAEHEEAGSKQGKAEPAHSLVH</sequence>
<gene>
    <name evidence="5" type="ORF">GCM10022288_05460</name>
</gene>